<keyword evidence="5" id="KW-0808">Transferase</keyword>
<dbReference type="SUPFAM" id="SSF47384">
    <property type="entry name" value="Homodimeric domain of signal transducing histidine kinase"/>
    <property type="match status" value="1"/>
</dbReference>
<dbReference type="EC" id="2.7.13.3" evidence="3"/>
<dbReference type="PROSITE" id="PS50109">
    <property type="entry name" value="HIS_KIN"/>
    <property type="match status" value="1"/>
</dbReference>
<evidence type="ECO:0000256" key="8">
    <source>
        <dbReference type="ARBA" id="ARBA00022989"/>
    </source>
</evidence>
<dbReference type="Gene3D" id="3.30.565.10">
    <property type="entry name" value="Histidine kinase-like ATPase, C-terminal domain"/>
    <property type="match status" value="1"/>
</dbReference>
<evidence type="ECO:0000256" key="7">
    <source>
        <dbReference type="ARBA" id="ARBA00022777"/>
    </source>
</evidence>
<keyword evidence="9" id="KW-0902">Two-component regulatory system</keyword>
<feature type="domain" description="Histidine kinase" evidence="12">
    <location>
        <begin position="234"/>
        <end position="447"/>
    </location>
</feature>
<feature type="domain" description="HAMP" evidence="13">
    <location>
        <begin position="173"/>
        <end position="226"/>
    </location>
</feature>
<dbReference type="SMART" id="SM00304">
    <property type="entry name" value="HAMP"/>
    <property type="match status" value="1"/>
</dbReference>
<keyword evidence="10 11" id="KW-0472">Membrane</keyword>
<dbReference type="InterPro" id="IPR003594">
    <property type="entry name" value="HATPase_dom"/>
</dbReference>
<keyword evidence="6 11" id="KW-0812">Transmembrane</keyword>
<accession>A0A840Z1X4</accession>
<organism evidence="14 15">
    <name type="scientific">Stakelama sediminis</name>
    <dbReference type="NCBI Taxonomy" id="463200"/>
    <lineage>
        <taxon>Bacteria</taxon>
        <taxon>Pseudomonadati</taxon>
        <taxon>Pseudomonadota</taxon>
        <taxon>Alphaproteobacteria</taxon>
        <taxon>Sphingomonadales</taxon>
        <taxon>Sphingomonadaceae</taxon>
        <taxon>Stakelama</taxon>
    </lineage>
</organism>
<dbReference type="Pfam" id="PF00672">
    <property type="entry name" value="HAMP"/>
    <property type="match status" value="1"/>
</dbReference>
<dbReference type="AlphaFoldDB" id="A0A840Z1X4"/>
<keyword evidence="15" id="KW-1185">Reference proteome</keyword>
<dbReference type="Gene3D" id="6.10.340.10">
    <property type="match status" value="1"/>
</dbReference>
<evidence type="ECO:0000256" key="5">
    <source>
        <dbReference type="ARBA" id="ARBA00022679"/>
    </source>
</evidence>
<dbReference type="SUPFAM" id="SSF158472">
    <property type="entry name" value="HAMP domain-like"/>
    <property type="match status" value="1"/>
</dbReference>
<dbReference type="Proteomes" id="UP000554342">
    <property type="component" value="Unassembled WGS sequence"/>
</dbReference>
<dbReference type="GO" id="GO:0005886">
    <property type="term" value="C:plasma membrane"/>
    <property type="evidence" value="ECO:0007669"/>
    <property type="project" value="TreeGrafter"/>
</dbReference>
<evidence type="ECO:0000256" key="10">
    <source>
        <dbReference type="ARBA" id="ARBA00023136"/>
    </source>
</evidence>
<dbReference type="InterPro" id="IPR036890">
    <property type="entry name" value="HATPase_C_sf"/>
</dbReference>
<dbReference type="InterPro" id="IPR036097">
    <property type="entry name" value="HisK_dim/P_sf"/>
</dbReference>
<evidence type="ECO:0000313" key="15">
    <source>
        <dbReference type="Proteomes" id="UP000554342"/>
    </source>
</evidence>
<evidence type="ECO:0000259" key="13">
    <source>
        <dbReference type="PROSITE" id="PS50885"/>
    </source>
</evidence>
<feature type="transmembrane region" description="Helical" evidence="11">
    <location>
        <begin position="149"/>
        <end position="171"/>
    </location>
</feature>
<dbReference type="GO" id="GO:0000155">
    <property type="term" value="F:phosphorelay sensor kinase activity"/>
    <property type="evidence" value="ECO:0007669"/>
    <property type="project" value="InterPro"/>
</dbReference>
<dbReference type="PANTHER" id="PTHR45436:SF8">
    <property type="entry name" value="HISTIDINE KINASE"/>
    <property type="match status" value="1"/>
</dbReference>
<dbReference type="Pfam" id="PF02518">
    <property type="entry name" value="HATPase_c"/>
    <property type="match status" value="1"/>
</dbReference>
<keyword evidence="8 11" id="KW-1133">Transmembrane helix</keyword>
<proteinExistence type="predicted"/>
<dbReference type="SMART" id="SM00387">
    <property type="entry name" value="HATPase_c"/>
    <property type="match status" value="1"/>
</dbReference>
<dbReference type="InterPro" id="IPR050428">
    <property type="entry name" value="TCS_sensor_his_kinase"/>
</dbReference>
<dbReference type="InterPro" id="IPR004358">
    <property type="entry name" value="Sig_transdc_His_kin-like_C"/>
</dbReference>
<dbReference type="CDD" id="cd06225">
    <property type="entry name" value="HAMP"/>
    <property type="match status" value="1"/>
</dbReference>
<evidence type="ECO:0000256" key="2">
    <source>
        <dbReference type="ARBA" id="ARBA00004370"/>
    </source>
</evidence>
<evidence type="ECO:0000313" key="14">
    <source>
        <dbReference type="EMBL" id="MBB5719730.1"/>
    </source>
</evidence>
<evidence type="ECO:0000256" key="9">
    <source>
        <dbReference type="ARBA" id="ARBA00023012"/>
    </source>
</evidence>
<evidence type="ECO:0000256" key="4">
    <source>
        <dbReference type="ARBA" id="ARBA00022553"/>
    </source>
</evidence>
<dbReference type="InterPro" id="IPR005467">
    <property type="entry name" value="His_kinase_dom"/>
</dbReference>
<evidence type="ECO:0000256" key="6">
    <source>
        <dbReference type="ARBA" id="ARBA00022692"/>
    </source>
</evidence>
<sequence length="449" mass="49118">MTNLLRSAAYRLSFFYTAACAIAILALGSGVYFAAQAAFQQQQDEDLSAEMRVLKREFKEGGRNDVIDAMTRRQASPNNRFLYALFDGDRRVAGSLTARRQPVGFSNFTFEDPEEGPDKARGLLMPLDRHDSLLVAIDTESLEALDRTILFLFTGAFSLVLLLGLIGATLLGRHLKRRLDRISETAGAIAAGDLSRRIVHSDRDDEFDRVDNALNAMLDRIVILLENLQQVSGDVAHDLRTPLARLRARIEAALAGPADPVRLREALESAMQQSDDLLGLFNAILRITEIEAGASRSAFQSLNLGELIGIACEMHAPSVEDSGRSLTWHAPADIRIFGDKELIMQAVSNLLDNAVHHTPENTRIEVGLVSADDRVSVSVCDNGPGVPDADLTRVVRRFVRLDRARVTDGHGLGLNLVAAIMQMHGGKLVLSDNGPGLSAELQFPLHRLS</sequence>
<gene>
    <name evidence="14" type="ORF">FHR23_002678</name>
</gene>
<dbReference type="EMBL" id="JACIJI010000005">
    <property type="protein sequence ID" value="MBB5719730.1"/>
    <property type="molecule type" value="Genomic_DNA"/>
</dbReference>
<reference evidence="14 15" key="1">
    <citation type="submission" date="2020-08" db="EMBL/GenBank/DDBJ databases">
        <title>Genomic Encyclopedia of Type Strains, Phase IV (KMG-IV): sequencing the most valuable type-strain genomes for metagenomic binning, comparative biology and taxonomic classification.</title>
        <authorList>
            <person name="Goeker M."/>
        </authorList>
    </citation>
    <scope>NUCLEOTIDE SEQUENCE [LARGE SCALE GENOMIC DNA]</scope>
    <source>
        <strain evidence="14 15">DSM 27203</strain>
    </source>
</reference>
<dbReference type="PROSITE" id="PS50885">
    <property type="entry name" value="HAMP"/>
    <property type="match status" value="1"/>
</dbReference>
<comment type="caution">
    <text evidence="14">The sequence shown here is derived from an EMBL/GenBank/DDBJ whole genome shotgun (WGS) entry which is preliminary data.</text>
</comment>
<dbReference type="RefSeq" id="WP_184004869.1">
    <property type="nucleotide sequence ID" value="NZ_BAABIF010000030.1"/>
</dbReference>
<comment type="subcellular location">
    <subcellularLocation>
        <location evidence="2">Membrane</location>
    </subcellularLocation>
</comment>
<keyword evidence="4" id="KW-0597">Phosphoprotein</keyword>
<feature type="transmembrane region" description="Helical" evidence="11">
    <location>
        <begin position="12"/>
        <end position="35"/>
    </location>
</feature>
<protein>
    <recommendedName>
        <fullName evidence="3">histidine kinase</fullName>
        <ecNumber evidence="3">2.7.13.3</ecNumber>
    </recommendedName>
</protein>
<dbReference type="SUPFAM" id="SSF55874">
    <property type="entry name" value="ATPase domain of HSP90 chaperone/DNA topoisomerase II/histidine kinase"/>
    <property type="match status" value="1"/>
</dbReference>
<dbReference type="PRINTS" id="PR00344">
    <property type="entry name" value="BCTRLSENSOR"/>
</dbReference>
<evidence type="ECO:0000256" key="3">
    <source>
        <dbReference type="ARBA" id="ARBA00012438"/>
    </source>
</evidence>
<dbReference type="Gene3D" id="1.10.287.130">
    <property type="match status" value="1"/>
</dbReference>
<dbReference type="CDD" id="cd00082">
    <property type="entry name" value="HisKA"/>
    <property type="match status" value="1"/>
</dbReference>
<dbReference type="Pfam" id="PF00512">
    <property type="entry name" value="HisKA"/>
    <property type="match status" value="1"/>
</dbReference>
<evidence type="ECO:0000256" key="11">
    <source>
        <dbReference type="SAM" id="Phobius"/>
    </source>
</evidence>
<dbReference type="PANTHER" id="PTHR45436">
    <property type="entry name" value="SENSOR HISTIDINE KINASE YKOH"/>
    <property type="match status" value="1"/>
</dbReference>
<dbReference type="SMART" id="SM00388">
    <property type="entry name" value="HisKA"/>
    <property type="match status" value="1"/>
</dbReference>
<keyword evidence="7" id="KW-0418">Kinase</keyword>
<comment type="catalytic activity">
    <reaction evidence="1">
        <text>ATP + protein L-histidine = ADP + protein N-phospho-L-histidine.</text>
        <dbReference type="EC" id="2.7.13.3"/>
    </reaction>
</comment>
<dbReference type="InterPro" id="IPR003660">
    <property type="entry name" value="HAMP_dom"/>
</dbReference>
<dbReference type="InterPro" id="IPR003661">
    <property type="entry name" value="HisK_dim/P_dom"/>
</dbReference>
<name>A0A840Z1X4_9SPHN</name>
<evidence type="ECO:0000259" key="12">
    <source>
        <dbReference type="PROSITE" id="PS50109"/>
    </source>
</evidence>
<evidence type="ECO:0000256" key="1">
    <source>
        <dbReference type="ARBA" id="ARBA00000085"/>
    </source>
</evidence>